<dbReference type="InterPro" id="IPR004042">
    <property type="entry name" value="Intein_endonuc_central"/>
</dbReference>
<dbReference type="InterPro" id="IPR006141">
    <property type="entry name" value="Intein_N"/>
</dbReference>
<dbReference type="InterPro" id="IPR003587">
    <property type="entry name" value="Hint_dom_N"/>
</dbReference>
<protein>
    <submittedName>
        <fullName evidence="5">Intein N-terminal splicing region</fullName>
    </submittedName>
</protein>
<feature type="region of interest" description="Disordered" evidence="3">
    <location>
        <begin position="421"/>
        <end position="451"/>
    </location>
</feature>
<reference evidence="5 6" key="1">
    <citation type="submission" date="2016-12" db="EMBL/GenBank/DDBJ databases">
        <authorList>
            <person name="Song W.-J."/>
            <person name="Kurnit D.M."/>
        </authorList>
    </citation>
    <scope>NUCLEOTIDE SEQUENCE [LARGE SCALE GENOMIC DNA]</scope>
    <source>
        <strain evidence="5 6">DSM 43162</strain>
    </source>
</reference>
<evidence type="ECO:0000313" key="5">
    <source>
        <dbReference type="EMBL" id="SHN59096.1"/>
    </source>
</evidence>
<dbReference type="GO" id="GO:0004519">
    <property type="term" value="F:endonuclease activity"/>
    <property type="evidence" value="ECO:0007669"/>
    <property type="project" value="InterPro"/>
</dbReference>
<evidence type="ECO:0000256" key="3">
    <source>
        <dbReference type="SAM" id="MobiDB-lite"/>
    </source>
</evidence>
<dbReference type="Proteomes" id="UP000184428">
    <property type="component" value="Unassembled WGS sequence"/>
</dbReference>
<dbReference type="EMBL" id="FRDM01000003">
    <property type="protein sequence ID" value="SHN59096.1"/>
    <property type="molecule type" value="Genomic_DNA"/>
</dbReference>
<evidence type="ECO:0000259" key="4">
    <source>
        <dbReference type="PROSITE" id="PS50819"/>
    </source>
</evidence>
<dbReference type="CDD" id="cd00081">
    <property type="entry name" value="Hint"/>
    <property type="match status" value="1"/>
</dbReference>
<feature type="domain" description="DOD-type homing endonuclease" evidence="4">
    <location>
        <begin position="197"/>
        <end position="342"/>
    </location>
</feature>
<sequence>MRWDAQRLDADESGTLPGMPTTRGLLRSLQVPEFPGLTFHEVRSRSALNEVPGDSLMPFRWTVNPYRGCSHACVYCLRGDTRVLMADGGQTAIAYLRVGDRVVGTEKRGTYRHYVTTEVLAHWSTVKPAHRVRLGDGAELVASGDHQFLTGRGWKYVTGAMAGRNRRPFLTANDELLGFGRSGETLPVCADYRRGYLAGMVRGDGHLTVYRYQRAGRKRYQRAGRKHGDVHQFRLALADVEALDRAQGYLATEGVRTDRFPFSPASMQRRALTAIRTSTAAGVARISELVTWPGVPTAAWQRGFLAGVFDAEGSRSQHVLRITNTDAEILSHTSEALAEFGFDAVLEDRNRANGLACVRIRGGLREHLRFVHLVDPAIRRKCSFDGIAVKSDADLRVVEVEDLRLEMPMYDITTGTGTSSPMAWSATTATPGARTNGWSWTPGGTSTRRSP</sequence>
<dbReference type="GO" id="GO:0016539">
    <property type="term" value="P:intein-mediated protein splicing"/>
    <property type="evidence" value="ECO:0007669"/>
    <property type="project" value="InterPro"/>
</dbReference>
<dbReference type="Pfam" id="PF14528">
    <property type="entry name" value="LAGLIDADG_3"/>
    <property type="match status" value="1"/>
</dbReference>
<dbReference type="InterPro" id="IPR004860">
    <property type="entry name" value="LAGLIDADG_dom"/>
</dbReference>
<keyword evidence="2" id="KW-0651">Protein splicing</keyword>
<dbReference type="Gene3D" id="3.10.28.10">
    <property type="entry name" value="Homing endonucleases"/>
    <property type="match status" value="1"/>
</dbReference>
<keyword evidence="1" id="KW-0068">Autocatalytic cleavage</keyword>
<feature type="compositionally biased region" description="Polar residues" evidence="3">
    <location>
        <begin position="436"/>
        <end position="451"/>
    </location>
</feature>
<dbReference type="InterPro" id="IPR036844">
    <property type="entry name" value="Hint_dom_sf"/>
</dbReference>
<dbReference type="InterPro" id="IPR027434">
    <property type="entry name" value="Homing_endonucl"/>
</dbReference>
<dbReference type="SUPFAM" id="SSF51294">
    <property type="entry name" value="Hedgehog/intein (Hint) domain"/>
    <property type="match status" value="1"/>
</dbReference>
<accession>A0A1M7SKZ6</accession>
<evidence type="ECO:0000256" key="1">
    <source>
        <dbReference type="ARBA" id="ARBA00022813"/>
    </source>
</evidence>
<evidence type="ECO:0000313" key="6">
    <source>
        <dbReference type="Proteomes" id="UP000184428"/>
    </source>
</evidence>
<dbReference type="SUPFAM" id="SSF55608">
    <property type="entry name" value="Homing endonucleases"/>
    <property type="match status" value="1"/>
</dbReference>
<dbReference type="PROSITE" id="PS50819">
    <property type="entry name" value="INTEIN_ENDONUCLEASE"/>
    <property type="match status" value="1"/>
</dbReference>
<feature type="compositionally biased region" description="Polar residues" evidence="3">
    <location>
        <begin position="421"/>
        <end position="430"/>
    </location>
</feature>
<dbReference type="Gene3D" id="2.170.16.10">
    <property type="entry name" value="Hedgehog/Intein (Hint) domain"/>
    <property type="match status" value="1"/>
</dbReference>
<dbReference type="SMART" id="SM00306">
    <property type="entry name" value="HintN"/>
    <property type="match status" value="1"/>
</dbReference>
<evidence type="ECO:0000256" key="2">
    <source>
        <dbReference type="ARBA" id="ARBA00023000"/>
    </source>
</evidence>
<gene>
    <name evidence="5" type="ORF">SAMN05660350_00843</name>
</gene>
<organism evidence="5 6">
    <name type="scientific">Geodermatophilus obscurus</name>
    <dbReference type="NCBI Taxonomy" id="1861"/>
    <lineage>
        <taxon>Bacteria</taxon>
        <taxon>Bacillati</taxon>
        <taxon>Actinomycetota</taxon>
        <taxon>Actinomycetes</taxon>
        <taxon>Geodermatophilales</taxon>
        <taxon>Geodermatophilaceae</taxon>
        <taxon>Geodermatophilus</taxon>
    </lineage>
</organism>
<dbReference type="AlphaFoldDB" id="A0A1M7SKZ6"/>
<name>A0A1M7SKZ6_9ACTN</name>
<dbReference type="PROSITE" id="PS50817">
    <property type="entry name" value="INTEIN_N_TER"/>
    <property type="match status" value="1"/>
</dbReference>
<proteinExistence type="predicted"/>
<feature type="region of interest" description="Disordered" evidence="3">
    <location>
        <begin position="1"/>
        <end position="22"/>
    </location>
</feature>
<feature type="compositionally biased region" description="Basic and acidic residues" evidence="3">
    <location>
        <begin position="1"/>
        <end position="10"/>
    </location>
</feature>